<dbReference type="PANTHER" id="PTHR35011:SF2">
    <property type="entry name" value="2,3-DIKETO-L-GULONATE TRAP TRANSPORTER SMALL PERMEASE PROTEIN YIAM"/>
    <property type="match status" value="1"/>
</dbReference>
<feature type="transmembrane region" description="Helical" evidence="9">
    <location>
        <begin position="129"/>
        <end position="150"/>
    </location>
</feature>
<comment type="subunit">
    <text evidence="9">The complex comprises the extracytoplasmic solute receptor protein and the two transmembrane proteins.</text>
</comment>
<evidence type="ECO:0000256" key="3">
    <source>
        <dbReference type="ARBA" id="ARBA00022475"/>
    </source>
</evidence>
<evidence type="ECO:0000256" key="5">
    <source>
        <dbReference type="ARBA" id="ARBA00022692"/>
    </source>
</evidence>
<evidence type="ECO:0000313" key="12">
    <source>
        <dbReference type="Proteomes" id="UP001440612"/>
    </source>
</evidence>
<dbReference type="PANTHER" id="PTHR35011">
    <property type="entry name" value="2,3-DIKETO-L-GULONATE TRAP TRANSPORTER SMALL PERMEASE PROTEIN YIAM"/>
    <property type="match status" value="1"/>
</dbReference>
<keyword evidence="5 9" id="KW-0812">Transmembrane</keyword>
<dbReference type="EMBL" id="CP150951">
    <property type="protein sequence ID" value="WZC50833.1"/>
    <property type="molecule type" value="Genomic_DNA"/>
</dbReference>
<evidence type="ECO:0000256" key="8">
    <source>
        <dbReference type="ARBA" id="ARBA00038436"/>
    </source>
</evidence>
<feature type="domain" description="Tripartite ATP-independent periplasmic transporters DctQ component" evidence="10">
    <location>
        <begin position="25"/>
        <end position="153"/>
    </location>
</feature>
<evidence type="ECO:0000256" key="9">
    <source>
        <dbReference type="RuleBase" id="RU369079"/>
    </source>
</evidence>
<evidence type="ECO:0000259" key="10">
    <source>
        <dbReference type="Pfam" id="PF04290"/>
    </source>
</evidence>
<evidence type="ECO:0000256" key="1">
    <source>
        <dbReference type="ARBA" id="ARBA00004429"/>
    </source>
</evidence>
<comment type="function">
    <text evidence="9">Part of the tripartite ATP-independent periplasmic (TRAP) transport system.</text>
</comment>
<feature type="transmembrane region" description="Helical" evidence="9">
    <location>
        <begin position="49"/>
        <end position="67"/>
    </location>
</feature>
<accession>A0ABZ2VA47</accession>
<keyword evidence="12" id="KW-1185">Reference proteome</keyword>
<dbReference type="RefSeq" id="WP_341368930.1">
    <property type="nucleotide sequence ID" value="NZ_CP150951.2"/>
</dbReference>
<feature type="transmembrane region" description="Helical" evidence="9">
    <location>
        <begin position="12"/>
        <end position="34"/>
    </location>
</feature>
<keyword evidence="6 9" id="KW-1133">Transmembrane helix</keyword>
<name>A0ABZ2VA47_9RHOB</name>
<dbReference type="InterPro" id="IPR007387">
    <property type="entry name" value="TRAP_DctQ"/>
</dbReference>
<keyword evidence="7 9" id="KW-0472">Membrane</keyword>
<organism evidence="11 12">
    <name type="scientific">Yoonia phaeophyticola</name>
    <dbReference type="NCBI Taxonomy" id="3137369"/>
    <lineage>
        <taxon>Bacteria</taxon>
        <taxon>Pseudomonadati</taxon>
        <taxon>Pseudomonadota</taxon>
        <taxon>Alphaproteobacteria</taxon>
        <taxon>Rhodobacterales</taxon>
        <taxon>Paracoccaceae</taxon>
        <taxon>Yoonia</taxon>
    </lineage>
</organism>
<comment type="subcellular location">
    <subcellularLocation>
        <location evidence="1 9">Cell inner membrane</location>
        <topology evidence="1 9">Multi-pass membrane protein</topology>
    </subcellularLocation>
</comment>
<evidence type="ECO:0000256" key="4">
    <source>
        <dbReference type="ARBA" id="ARBA00022519"/>
    </source>
</evidence>
<evidence type="ECO:0000256" key="6">
    <source>
        <dbReference type="ARBA" id="ARBA00022989"/>
    </source>
</evidence>
<dbReference type="InterPro" id="IPR055348">
    <property type="entry name" value="DctQ"/>
</dbReference>
<dbReference type="Proteomes" id="UP001440612">
    <property type="component" value="Chromosome"/>
</dbReference>
<reference evidence="12" key="1">
    <citation type="submission" date="2024-04" db="EMBL/GenBank/DDBJ databases">
        <title>Phylogenomic analyses of a clade within the roseobacter group suggest taxonomic reassignments of species of the genera Aestuariivita, Citreicella, Loktanella, Nautella, Pelagibaca, Ruegeria, Thalassobius, Thiobacimonas and Tropicibacter, and the proposal o.</title>
        <authorList>
            <person name="Jeon C.O."/>
        </authorList>
    </citation>
    <scope>NUCLEOTIDE SEQUENCE [LARGE SCALE GENOMIC DNA]</scope>
    <source>
        <strain evidence="12">BS5-3</strain>
    </source>
</reference>
<keyword evidence="2 9" id="KW-0813">Transport</keyword>
<comment type="similarity">
    <text evidence="8 9">Belongs to the TRAP transporter small permease family.</text>
</comment>
<dbReference type="Pfam" id="PF04290">
    <property type="entry name" value="DctQ"/>
    <property type="match status" value="1"/>
</dbReference>
<evidence type="ECO:0000256" key="7">
    <source>
        <dbReference type="ARBA" id="ARBA00023136"/>
    </source>
</evidence>
<evidence type="ECO:0000313" key="11">
    <source>
        <dbReference type="EMBL" id="WZC50833.1"/>
    </source>
</evidence>
<sequence>MIGRFLDTLCNGLRVLLGLLIAALAIPVGMQVLARYTGIIPVYLWTEELATFIFVWAVMVGAMIAVWDGTHFDVRVIPDAKSPLLKLLQDGFVLIMITGFALIFAWYGIEYAEFGSIQNSTMMRANMLVTHITVPIAGVMWTLFASYRLYEAVMAYLNRAGAAE</sequence>
<keyword evidence="3" id="KW-1003">Cell membrane</keyword>
<protein>
    <recommendedName>
        <fullName evidence="9">TRAP transporter small permease protein</fullName>
    </recommendedName>
</protein>
<keyword evidence="4 9" id="KW-0997">Cell inner membrane</keyword>
<gene>
    <name evidence="11" type="ORF">AABB29_09590</name>
</gene>
<feature type="transmembrane region" description="Helical" evidence="9">
    <location>
        <begin position="87"/>
        <end position="109"/>
    </location>
</feature>
<proteinExistence type="inferred from homology"/>
<evidence type="ECO:0000256" key="2">
    <source>
        <dbReference type="ARBA" id="ARBA00022448"/>
    </source>
</evidence>